<dbReference type="SUPFAM" id="SSF52833">
    <property type="entry name" value="Thioredoxin-like"/>
    <property type="match status" value="1"/>
</dbReference>
<accession>A0ABT4SKM3</accession>
<evidence type="ECO:0008006" key="4">
    <source>
        <dbReference type="Google" id="ProtNLM"/>
    </source>
</evidence>
<sequence>MPFLVAGMVFFGLLCLINLVLTLAVIRRLRDHTERLGVLQAGDPSQALLAPGTSLPTLRAESVDGETIDSRVTSPEVVALLSTECSVCLEQLPDLVGLITDRRLDRPAAVAVIMGDDSAQAEQLVEKLLPIASVVRQPWGGPIEKAFQARAFPAFYLASEGVVRAASISVADLDRPVPA</sequence>
<evidence type="ECO:0000256" key="1">
    <source>
        <dbReference type="SAM" id="Phobius"/>
    </source>
</evidence>
<protein>
    <recommendedName>
        <fullName evidence="4">Thioredoxin domain-containing protein</fullName>
    </recommendedName>
</protein>
<dbReference type="Proteomes" id="UP001144036">
    <property type="component" value="Unassembled WGS sequence"/>
</dbReference>
<keyword evidence="1" id="KW-0472">Membrane</keyword>
<feature type="transmembrane region" description="Helical" evidence="1">
    <location>
        <begin position="6"/>
        <end position="26"/>
    </location>
</feature>
<dbReference type="RefSeq" id="WP_270158558.1">
    <property type="nucleotide sequence ID" value="NZ_JAPNNL010000169.1"/>
</dbReference>
<dbReference type="EMBL" id="JAPNNL010000169">
    <property type="protein sequence ID" value="MDA0637660.1"/>
    <property type="molecule type" value="Genomic_DNA"/>
</dbReference>
<organism evidence="2 3">
    <name type="scientific">Nonomuraea corallina</name>
    <dbReference type="NCBI Taxonomy" id="2989783"/>
    <lineage>
        <taxon>Bacteria</taxon>
        <taxon>Bacillati</taxon>
        <taxon>Actinomycetota</taxon>
        <taxon>Actinomycetes</taxon>
        <taxon>Streptosporangiales</taxon>
        <taxon>Streptosporangiaceae</taxon>
        <taxon>Nonomuraea</taxon>
    </lineage>
</organism>
<keyword evidence="3" id="KW-1185">Reference proteome</keyword>
<proteinExistence type="predicted"/>
<evidence type="ECO:0000313" key="2">
    <source>
        <dbReference type="EMBL" id="MDA0637660.1"/>
    </source>
</evidence>
<reference evidence="2" key="1">
    <citation type="submission" date="2022-11" db="EMBL/GenBank/DDBJ databases">
        <title>Nonomuraea corallina sp. nov., a new species of the genus Nonomuraea isolated from sea side sediment in Thai sea.</title>
        <authorList>
            <person name="Ngamcharungchit C."/>
            <person name="Matsumoto A."/>
            <person name="Suriyachadkun C."/>
            <person name="Panbangred W."/>
            <person name="Inahashi Y."/>
            <person name="Intra B."/>
        </authorList>
    </citation>
    <scope>NUCLEOTIDE SEQUENCE</scope>
    <source>
        <strain evidence="2">MCN248</strain>
    </source>
</reference>
<gene>
    <name evidence="2" type="ORF">OUY22_29995</name>
</gene>
<evidence type="ECO:0000313" key="3">
    <source>
        <dbReference type="Proteomes" id="UP001144036"/>
    </source>
</evidence>
<dbReference type="InterPro" id="IPR036249">
    <property type="entry name" value="Thioredoxin-like_sf"/>
</dbReference>
<keyword evidence="1" id="KW-1133">Transmembrane helix</keyword>
<name>A0ABT4SKM3_9ACTN</name>
<keyword evidence="1" id="KW-0812">Transmembrane</keyword>
<dbReference type="Gene3D" id="3.40.30.10">
    <property type="entry name" value="Glutaredoxin"/>
    <property type="match status" value="1"/>
</dbReference>
<comment type="caution">
    <text evidence="2">The sequence shown here is derived from an EMBL/GenBank/DDBJ whole genome shotgun (WGS) entry which is preliminary data.</text>
</comment>